<evidence type="ECO:0008006" key="3">
    <source>
        <dbReference type="Google" id="ProtNLM"/>
    </source>
</evidence>
<evidence type="ECO:0000313" key="1">
    <source>
        <dbReference type="EMBL" id="MBB5617226.1"/>
    </source>
</evidence>
<proteinExistence type="predicted"/>
<dbReference type="Proteomes" id="UP000552883">
    <property type="component" value="Unassembled WGS sequence"/>
</dbReference>
<accession>A0A840XFW1</accession>
<keyword evidence="2" id="KW-1185">Reference proteome</keyword>
<name>A0A840XFW1_9MICO</name>
<dbReference type="RefSeq" id="WP_153982535.1">
    <property type="nucleotide sequence ID" value="NZ_BAAANZ010000009.1"/>
</dbReference>
<comment type="caution">
    <text evidence="1">The sequence shown here is derived from an EMBL/GenBank/DDBJ whole genome shotgun (WGS) entry which is preliminary data.</text>
</comment>
<dbReference type="EMBL" id="JACHBS010000001">
    <property type="protein sequence ID" value="MBB5617226.1"/>
    <property type="molecule type" value="Genomic_DNA"/>
</dbReference>
<gene>
    <name evidence="1" type="ORF">BJ959_000722</name>
</gene>
<protein>
    <recommendedName>
        <fullName evidence="3">HNH endonuclease</fullName>
    </recommendedName>
</protein>
<dbReference type="OrthoDB" id="5124189at2"/>
<evidence type="ECO:0000313" key="2">
    <source>
        <dbReference type="Proteomes" id="UP000552883"/>
    </source>
</evidence>
<sequence length="135" mass="14888">MTTPTPVVRAVTYERDDHRCVSCGTLATITYQHRAAEGMGGRKARPRLAEGLTACALCNAAYEGALQVRALAYGWKVRRFVVEQGLAAQVPVRYALAGWHQLTTDGMRIPISQKAAVELMRAVYGPVWDEWRALA</sequence>
<reference evidence="1 2" key="1">
    <citation type="submission" date="2020-08" db="EMBL/GenBank/DDBJ databases">
        <title>Sequencing the genomes of 1000 actinobacteria strains.</title>
        <authorList>
            <person name="Klenk H.-P."/>
        </authorList>
    </citation>
    <scope>NUCLEOTIDE SEQUENCE [LARGE SCALE GENOMIC DNA]</scope>
    <source>
        <strain evidence="1 2">DSM 23889</strain>
    </source>
</reference>
<dbReference type="AlphaFoldDB" id="A0A840XFW1"/>
<organism evidence="1 2">
    <name type="scientific">Microcella frigidaquae</name>
    <dbReference type="NCBI Taxonomy" id="424758"/>
    <lineage>
        <taxon>Bacteria</taxon>
        <taxon>Bacillati</taxon>
        <taxon>Actinomycetota</taxon>
        <taxon>Actinomycetes</taxon>
        <taxon>Micrococcales</taxon>
        <taxon>Microbacteriaceae</taxon>
        <taxon>Microcella</taxon>
    </lineage>
</organism>